<keyword evidence="2" id="KW-0472">Membrane</keyword>
<dbReference type="EMBL" id="JAIWYP010000016">
    <property type="protein sequence ID" value="KAH3698566.1"/>
    <property type="molecule type" value="Genomic_DNA"/>
</dbReference>
<keyword evidence="3" id="KW-0732">Signal</keyword>
<dbReference type="SUPFAM" id="SSF57414">
    <property type="entry name" value="Hairpin loop containing domain-like"/>
    <property type="match status" value="4"/>
</dbReference>
<reference evidence="5" key="2">
    <citation type="submission" date="2020-11" db="EMBL/GenBank/DDBJ databases">
        <authorList>
            <person name="McCartney M.A."/>
            <person name="Auch B."/>
            <person name="Kono T."/>
            <person name="Mallez S."/>
            <person name="Becker A."/>
            <person name="Gohl D.M."/>
            <person name="Silverstein K.A.T."/>
            <person name="Koren S."/>
            <person name="Bechman K.B."/>
            <person name="Herman A."/>
            <person name="Abrahante J.E."/>
            <person name="Garbe J."/>
        </authorList>
    </citation>
    <scope>NUCLEOTIDE SEQUENCE</scope>
    <source>
        <strain evidence="5">Duluth1</strain>
        <tissue evidence="5">Whole animal</tissue>
    </source>
</reference>
<feature type="domain" description="Apple" evidence="4">
    <location>
        <begin position="1232"/>
        <end position="1318"/>
    </location>
</feature>
<evidence type="ECO:0000313" key="5">
    <source>
        <dbReference type="EMBL" id="KAH3698566.1"/>
    </source>
</evidence>
<evidence type="ECO:0000313" key="6">
    <source>
        <dbReference type="Proteomes" id="UP000828390"/>
    </source>
</evidence>
<evidence type="ECO:0000259" key="4">
    <source>
        <dbReference type="PROSITE" id="PS50948"/>
    </source>
</evidence>
<evidence type="ECO:0000256" key="2">
    <source>
        <dbReference type="SAM" id="Phobius"/>
    </source>
</evidence>
<accession>A0A9D3YG82</accession>
<dbReference type="Pfam" id="PF00024">
    <property type="entry name" value="PAN_1"/>
    <property type="match status" value="4"/>
</dbReference>
<feature type="transmembrane region" description="Helical" evidence="2">
    <location>
        <begin position="1346"/>
        <end position="1369"/>
    </location>
</feature>
<feature type="region of interest" description="Disordered" evidence="1">
    <location>
        <begin position="1394"/>
        <end position="1424"/>
    </location>
</feature>
<dbReference type="InterPro" id="IPR003609">
    <property type="entry name" value="Pan_app"/>
</dbReference>
<dbReference type="InterPro" id="IPR058831">
    <property type="entry name" value="LolA-like_dom_2nd"/>
</dbReference>
<comment type="caution">
    <text evidence="5">The sequence shown here is derived from an EMBL/GenBank/DDBJ whole genome shotgun (WGS) entry which is preliminary data.</text>
</comment>
<dbReference type="PROSITE" id="PS50948">
    <property type="entry name" value="PAN"/>
    <property type="match status" value="3"/>
</dbReference>
<dbReference type="Pfam" id="PF25898">
    <property type="entry name" value="LolA_2nd_metazoa"/>
    <property type="match status" value="3"/>
</dbReference>
<keyword evidence="6" id="KW-1185">Reference proteome</keyword>
<evidence type="ECO:0000256" key="1">
    <source>
        <dbReference type="SAM" id="MobiDB-lite"/>
    </source>
</evidence>
<dbReference type="Gene3D" id="3.50.4.10">
    <property type="entry name" value="Hepatocyte Growth Factor"/>
    <property type="match status" value="5"/>
</dbReference>
<feature type="domain" description="Apple" evidence="4">
    <location>
        <begin position="1070"/>
        <end position="1152"/>
    </location>
</feature>
<organism evidence="5 6">
    <name type="scientific">Dreissena polymorpha</name>
    <name type="common">Zebra mussel</name>
    <name type="synonym">Mytilus polymorpha</name>
    <dbReference type="NCBI Taxonomy" id="45954"/>
    <lineage>
        <taxon>Eukaryota</taxon>
        <taxon>Metazoa</taxon>
        <taxon>Spiralia</taxon>
        <taxon>Lophotrochozoa</taxon>
        <taxon>Mollusca</taxon>
        <taxon>Bivalvia</taxon>
        <taxon>Autobranchia</taxon>
        <taxon>Heteroconchia</taxon>
        <taxon>Euheterodonta</taxon>
        <taxon>Imparidentia</taxon>
        <taxon>Neoheterodontei</taxon>
        <taxon>Myida</taxon>
        <taxon>Dreissenoidea</taxon>
        <taxon>Dreissenidae</taxon>
        <taxon>Dreissena</taxon>
    </lineage>
</organism>
<feature type="chain" id="PRO_5039621714" description="Apple domain-containing protein" evidence="3">
    <location>
        <begin position="20"/>
        <end position="1424"/>
    </location>
</feature>
<dbReference type="SMART" id="SM00473">
    <property type="entry name" value="PAN_AP"/>
    <property type="match status" value="5"/>
</dbReference>
<proteinExistence type="predicted"/>
<feature type="signal peptide" evidence="3">
    <location>
        <begin position="1"/>
        <end position="19"/>
    </location>
</feature>
<dbReference type="PANTHER" id="PTHR36902">
    <property type="entry name" value="ENRICHED IN SURFACE-LABELED PROTEOME PROTEIN 9"/>
    <property type="match status" value="1"/>
</dbReference>
<dbReference type="CDD" id="cd01099">
    <property type="entry name" value="PAN_AP_HGF"/>
    <property type="match status" value="1"/>
</dbReference>
<dbReference type="PANTHER" id="PTHR36902:SF1">
    <property type="entry name" value="ENRICHED IN SURFACE-LABELED PROTEOME PROTEIN 9"/>
    <property type="match status" value="1"/>
</dbReference>
<protein>
    <recommendedName>
        <fullName evidence="4">Apple domain-containing protein</fullName>
    </recommendedName>
</protein>
<evidence type="ECO:0000256" key="3">
    <source>
        <dbReference type="SAM" id="SignalP"/>
    </source>
</evidence>
<sequence length="1424" mass="158476">MKFSLTILLIALCSRDSTCQTPYCTRFNNTGPDLPQLPDQYQTTIEVNLVDKGQTITGAEYYDGPGNQATLQMRQNNSLFTLVYDYENDQLFYIYGNGTCLTEELSTDSNNVFFGNRTIAGMPHVFSTGGVLHFASTFGEEYMGTATVRGVLVDHWRSCQYWPQVNSNFTLDYYFSARNWSDPIAIPQIPVRAVANGTMATSGGPYSFLHYYDFIDFRFSIPDDSTIFETPKGVICANRKDAQPVPQLPDFFHYRQEIILQGQTAVFQADVWYDKTYKYIRYDYRTLSPSPPLNTTNPITEIHDYNFGVRYVKDQVTGRCISGALVNSTFDVSEKQTVAINGTNVYAIHMKNPMALFYLNSDYAYTGKRTARGLTCKVFTALRPDYDAGDGSRHSAIFEYYFLDDQYFEVPDDGSTYPKGVPVFLEVTVQDLAIHVMYNFLDFDEGHPDYSLFDVSSCYSETAKLQFQIRFPGAYKTGTSGQLLADAGSAIRAAANVNPIRVQDIRLDYDNSQFTFLSAQEIEKNDDFTFSSNAVHNVTECAQKCVGYSDFVCQSFDFCPLDPDSVCRLSKAHIGDGGVVVKASACNHFSRTVVNPGQSEPSLTTTLAMLQNAVYGGQITADVNIEGLDDPITYTAVDIQVTFGYLTPKPLPTLSGQFSYHLEITVPQYQQVFNSHIYYDSDFQLVRYDLVNTQPSPPLFTIDPISTIHDYSSGLSYTLDVAQGNCTIAPIGNTSFDVGVTGNAGYVVKMKSPLDLFYLNGSYIYAGQQTIRGIFCDVFETVRTDFRFGNNPLNQPAVFQFYFMSSDWHELSEDSGAPVLSQPIALVISSSVGGFTLTYDFYDFSEQHPDLSNFDIRPCYAGQQLRHFLIKFAGNYHPTLDTNLKKFTKNVQQMLSFYTTASFIRFQDPTITYSDDGYVYYLATMVEQAPYLLDFTKTSNNVAVYDADKIISDVTSPFTCAAFCRNETTFSCEGFDYCQSAGKCQLSQKHAAQSGQAIRPSDICDHYSKTVDNVAPVEPTVGEAFIILKDVVYGIGLNVTVHDDVTGQNVVYKALLFDEDILRPDSTATTSTNLAHFIPARHGVIVTSPDAQLTGVSVDQCAARCLSEATFDCQSFGYCFDTGRCYLSTQRPDQRMNVTQTRMPCDLYSRSYVDNYVPFPGQTLQAQGDVTITDVQSVNFCAERCSKSTIADGDGIACKSFDYCYQANVCILKSKHLLDMASSTLKSSGGSCSHFSRKYISDFDQTTGRVFTTSVDLQFSNVSKDACAKLCMEYTADACRAFTYCMSSSVCVITALDPKLYRNNISANASCDVYTRNYFSSNSGNTSPQSQQQASTRMSSGYSGGAMAGLAFAMLIPGMVIGAALLYFLRTKRLVREEQLRMGFIPRFGTGGRRLNEKMDGDMEPIDDPHDAPPAHVHAYDSPQ</sequence>
<keyword evidence="2" id="KW-0812">Transmembrane</keyword>
<reference evidence="5" key="1">
    <citation type="journal article" date="2019" name="bioRxiv">
        <title>The Genome of the Zebra Mussel, Dreissena polymorpha: A Resource for Invasive Species Research.</title>
        <authorList>
            <person name="McCartney M.A."/>
            <person name="Auch B."/>
            <person name="Kono T."/>
            <person name="Mallez S."/>
            <person name="Zhang Y."/>
            <person name="Obille A."/>
            <person name="Becker A."/>
            <person name="Abrahante J.E."/>
            <person name="Garbe J."/>
            <person name="Badalamenti J.P."/>
            <person name="Herman A."/>
            <person name="Mangelson H."/>
            <person name="Liachko I."/>
            <person name="Sullivan S."/>
            <person name="Sone E.D."/>
            <person name="Koren S."/>
            <person name="Silverstein K.A.T."/>
            <person name="Beckman K.B."/>
            <person name="Gohl D.M."/>
        </authorList>
    </citation>
    <scope>NUCLEOTIDE SEQUENCE</scope>
    <source>
        <strain evidence="5">Duluth1</strain>
        <tissue evidence="5">Whole animal</tissue>
    </source>
</reference>
<keyword evidence="2" id="KW-1133">Transmembrane helix</keyword>
<feature type="compositionally biased region" description="Basic and acidic residues" evidence="1">
    <location>
        <begin position="1394"/>
        <end position="1413"/>
    </location>
</feature>
<name>A0A9D3YG82_DREPO</name>
<feature type="domain" description="Apple" evidence="4">
    <location>
        <begin position="509"/>
        <end position="593"/>
    </location>
</feature>
<gene>
    <name evidence="5" type="ORF">DPMN_086102</name>
</gene>
<dbReference type="Proteomes" id="UP000828390">
    <property type="component" value="Unassembled WGS sequence"/>
</dbReference>